<feature type="transmembrane region" description="Helical" evidence="1">
    <location>
        <begin position="122"/>
        <end position="141"/>
    </location>
</feature>
<dbReference type="InterPro" id="IPR021215">
    <property type="entry name" value="DUF2752"/>
</dbReference>
<dbReference type="Pfam" id="PF10825">
    <property type="entry name" value="DUF2752"/>
    <property type="match status" value="1"/>
</dbReference>
<feature type="transmembrane region" description="Helical" evidence="1">
    <location>
        <begin position="32"/>
        <end position="51"/>
    </location>
</feature>
<feature type="transmembrane region" description="Helical" evidence="1">
    <location>
        <begin position="90"/>
        <end position="110"/>
    </location>
</feature>
<comment type="caution">
    <text evidence="2">The sequence shown here is derived from an EMBL/GenBank/DDBJ whole genome shotgun (WGS) entry which is preliminary data.</text>
</comment>
<reference evidence="2 3" key="1">
    <citation type="submission" date="2020-08" db="EMBL/GenBank/DDBJ databases">
        <title>Sequencing the genomes of 1000 actinobacteria strains.</title>
        <authorList>
            <person name="Klenk H.-P."/>
        </authorList>
    </citation>
    <scope>NUCLEOTIDE SEQUENCE [LARGE SCALE GENOMIC DNA]</scope>
    <source>
        <strain evidence="2 3">DSM 44593</strain>
    </source>
</reference>
<protein>
    <recommendedName>
        <fullName evidence="4">DUF2752 domain-containing protein</fullName>
    </recommendedName>
</protein>
<evidence type="ECO:0000313" key="3">
    <source>
        <dbReference type="Proteomes" id="UP000578077"/>
    </source>
</evidence>
<evidence type="ECO:0000313" key="2">
    <source>
        <dbReference type="EMBL" id="MBB5997000.1"/>
    </source>
</evidence>
<keyword evidence="1" id="KW-0812">Transmembrane</keyword>
<proteinExistence type="predicted"/>
<sequence length="197" mass="20583">MSTSRPEARGRAAAWALPLRLRIEDRDRHRPVTYLALAGLAAGAAMAVFGLPPVDLHSPLHYMGVMMPTCGATRAVWAAMGGDLAMSLRYNPLGIVLVGGAIAALLRVAAGALTGRWVNVRVVSWRSVCVIGAVLLAALWINQQLHVDLLMSSPEDATPLATAAVTAVGGTLATVAGLVAARSGRSAKRRTEQAPPH</sequence>
<keyword evidence="1" id="KW-1133">Transmembrane helix</keyword>
<evidence type="ECO:0000256" key="1">
    <source>
        <dbReference type="SAM" id="Phobius"/>
    </source>
</evidence>
<dbReference type="Proteomes" id="UP000578077">
    <property type="component" value="Unassembled WGS sequence"/>
</dbReference>
<dbReference type="RefSeq" id="WP_184633330.1">
    <property type="nucleotide sequence ID" value="NZ_BAABKT010000003.1"/>
</dbReference>
<keyword evidence="1" id="KW-0472">Membrane</keyword>
<evidence type="ECO:0008006" key="4">
    <source>
        <dbReference type="Google" id="ProtNLM"/>
    </source>
</evidence>
<organism evidence="2 3">
    <name type="scientific">Streptomonospora salina</name>
    <dbReference type="NCBI Taxonomy" id="104205"/>
    <lineage>
        <taxon>Bacteria</taxon>
        <taxon>Bacillati</taxon>
        <taxon>Actinomycetota</taxon>
        <taxon>Actinomycetes</taxon>
        <taxon>Streptosporangiales</taxon>
        <taxon>Nocardiopsidaceae</taxon>
        <taxon>Streptomonospora</taxon>
    </lineage>
</organism>
<keyword evidence="3" id="KW-1185">Reference proteome</keyword>
<accession>A0A841E903</accession>
<gene>
    <name evidence="2" type="ORF">HNR25_000751</name>
</gene>
<dbReference type="AlphaFoldDB" id="A0A841E903"/>
<dbReference type="EMBL" id="JACHLY010000001">
    <property type="protein sequence ID" value="MBB5997000.1"/>
    <property type="molecule type" value="Genomic_DNA"/>
</dbReference>
<feature type="transmembrane region" description="Helical" evidence="1">
    <location>
        <begin position="161"/>
        <end position="181"/>
    </location>
</feature>
<name>A0A841E903_9ACTN</name>